<keyword evidence="3" id="KW-1185">Reference proteome</keyword>
<dbReference type="Gene3D" id="3.50.50.60">
    <property type="entry name" value="FAD/NAD(P)-binding domain"/>
    <property type="match status" value="2"/>
</dbReference>
<dbReference type="GO" id="GO:0016491">
    <property type="term" value="F:oxidoreductase activity"/>
    <property type="evidence" value="ECO:0007669"/>
    <property type="project" value="InterPro"/>
</dbReference>
<dbReference type="PRINTS" id="PR00420">
    <property type="entry name" value="RNGMNOXGNASE"/>
</dbReference>
<evidence type="ECO:0000313" key="3">
    <source>
        <dbReference type="Proteomes" id="UP000030153"/>
    </source>
</evidence>
<gene>
    <name evidence="2" type="ORF">N780_14215</name>
</gene>
<dbReference type="Pfam" id="PF01593">
    <property type="entry name" value="Amino_oxidase"/>
    <property type="match status" value="1"/>
</dbReference>
<comment type="caution">
    <text evidence="2">The sequence shown here is derived from an EMBL/GenBank/DDBJ whole genome shotgun (WGS) entry which is preliminary data.</text>
</comment>
<protein>
    <submittedName>
        <fullName evidence="2">Amine oxidase</fullName>
    </submittedName>
</protein>
<sequence>MDMERYDVIVVGAGFGGLTSAARLAKKGYSVAVLEASSELGGCAGKFDRHGYRFGAGATVGMGFEEGGVLKRLFEELEMELPPMTSLETIMNIYTPDDTIHYYQKTDQWYQEVDRVFPTNSQQVKRFYEEVFRIGSRIDQLLLDLPVFPPNRWKDWPKLLKYVNPNSIALTPYMTQTVMDRLKSYNLHQDEAFMSFLNGQLMDSVQTTADQCPAFLGYAALQTFHKGAFSVKGGLATIAEKLAESIKANGGEVVLRRPALHITPKDGRWVVKSRRERQYEASKVVLNNSLHNFHQLFDQEVHKQSAIQKDNLTSSWGAFMLYIGVEDAFSEDVLYHQIIQDKAKPLSEGNQFLLSLSGKGDTQMAPPNKRAITISTHTEVAQWWKRDDYEDLKDKYTERILNGIEKHFPDFRSTIDVLMPGTPVTFERFVKRDKGRVGGYIPNGRFSWLHHQSVYTGLDGVYACGDTVFPGAGTLGTSLSGWMVAEEIQKG</sequence>
<dbReference type="eggNOG" id="COG1233">
    <property type="taxonomic scope" value="Bacteria"/>
</dbReference>
<reference evidence="2 3" key="1">
    <citation type="submission" date="2013-08" db="EMBL/GenBank/DDBJ databases">
        <title>Genome of Pontibacillus chungwhensis.</title>
        <authorList>
            <person name="Wang Q."/>
            <person name="Wang G."/>
        </authorList>
    </citation>
    <scope>NUCLEOTIDE SEQUENCE [LARGE SCALE GENOMIC DNA]</scope>
    <source>
        <strain evidence="2 3">BH030062</strain>
    </source>
</reference>
<evidence type="ECO:0000313" key="2">
    <source>
        <dbReference type="EMBL" id="KGP92541.1"/>
    </source>
</evidence>
<feature type="domain" description="Amine oxidase" evidence="1">
    <location>
        <begin position="16"/>
        <end position="488"/>
    </location>
</feature>
<dbReference type="InterPro" id="IPR045892">
    <property type="entry name" value="CrtISO-like"/>
</dbReference>
<dbReference type="PANTHER" id="PTHR46313">
    <property type="match status" value="1"/>
</dbReference>
<dbReference type="InterPro" id="IPR036188">
    <property type="entry name" value="FAD/NAD-bd_sf"/>
</dbReference>
<dbReference type="OrthoDB" id="9789960at2"/>
<dbReference type="InterPro" id="IPR002937">
    <property type="entry name" value="Amino_oxidase"/>
</dbReference>
<name>A0A0A2V154_9BACI</name>
<dbReference type="STRING" id="1385513.N780_14215"/>
<dbReference type="GO" id="GO:0016116">
    <property type="term" value="P:carotenoid metabolic process"/>
    <property type="evidence" value="ECO:0007669"/>
    <property type="project" value="InterPro"/>
</dbReference>
<dbReference type="SUPFAM" id="SSF51905">
    <property type="entry name" value="FAD/NAD(P)-binding domain"/>
    <property type="match status" value="1"/>
</dbReference>
<dbReference type="PANTHER" id="PTHR46313:SF3">
    <property type="entry name" value="PROLYCOPENE ISOMERASE, CHLOROPLASTIC"/>
    <property type="match status" value="1"/>
</dbReference>
<dbReference type="EMBL" id="AVBG01000002">
    <property type="protein sequence ID" value="KGP92541.1"/>
    <property type="molecule type" value="Genomic_DNA"/>
</dbReference>
<proteinExistence type="predicted"/>
<dbReference type="AlphaFoldDB" id="A0A0A2V154"/>
<dbReference type="Proteomes" id="UP000030153">
    <property type="component" value="Unassembled WGS sequence"/>
</dbReference>
<accession>A0A0A2V154</accession>
<evidence type="ECO:0000259" key="1">
    <source>
        <dbReference type="Pfam" id="PF01593"/>
    </source>
</evidence>
<organism evidence="2 3">
    <name type="scientific">Pontibacillus chungwhensis BH030062</name>
    <dbReference type="NCBI Taxonomy" id="1385513"/>
    <lineage>
        <taxon>Bacteria</taxon>
        <taxon>Bacillati</taxon>
        <taxon>Bacillota</taxon>
        <taxon>Bacilli</taxon>
        <taxon>Bacillales</taxon>
        <taxon>Bacillaceae</taxon>
        <taxon>Pontibacillus</taxon>
    </lineage>
</organism>